<dbReference type="PANTHER" id="PTHR13140:SF706">
    <property type="entry name" value="DILUTE CLASS UNCONVENTIONAL MYOSIN, ISOFORM C"/>
    <property type="match status" value="1"/>
</dbReference>
<comment type="caution">
    <text evidence="7">Lacks conserved residue(s) required for the propagation of feature annotation.</text>
</comment>
<evidence type="ECO:0000256" key="4">
    <source>
        <dbReference type="ARBA" id="ARBA00023123"/>
    </source>
</evidence>
<keyword evidence="4 7" id="KW-0518">Myosin</keyword>
<dbReference type="PANTHER" id="PTHR13140">
    <property type="entry name" value="MYOSIN"/>
    <property type="match status" value="1"/>
</dbReference>
<dbReference type="InterPro" id="IPR027417">
    <property type="entry name" value="P-loop_NTPase"/>
</dbReference>
<evidence type="ECO:0000256" key="1">
    <source>
        <dbReference type="ARBA" id="ARBA00008314"/>
    </source>
</evidence>
<feature type="binding site" evidence="7">
    <location>
        <begin position="128"/>
        <end position="135"/>
    </location>
    <ligand>
        <name>ATP</name>
        <dbReference type="ChEBI" id="CHEBI:30616"/>
    </ligand>
</feature>
<dbReference type="InterPro" id="IPR036961">
    <property type="entry name" value="Kinesin_motor_dom_sf"/>
</dbReference>
<evidence type="ECO:0000313" key="9">
    <source>
        <dbReference type="EMBL" id="VDK37250.1"/>
    </source>
</evidence>
<reference evidence="11" key="1">
    <citation type="submission" date="2016-06" db="UniProtKB">
        <authorList>
            <consortium name="WormBaseParasite"/>
        </authorList>
    </citation>
    <scope>IDENTIFICATION</scope>
</reference>
<sequence>MKSIRVRLECDQVVEYKINGVESMPLLQNPDILLGRDDLTTLSYLHEPAVLSHLSFRFVKREAIYTYCGIVLVAINPYSNCSQLYGDDVYRGVGKQVRELDPHIYGVAEEAFFDLSQFDKDQSVIVSGESGAGKTVSAKFVMRYLASVASGPSRKPYGVAEAGVENRVLASNPIMEAIGNAKTIRNDNSSRFGKYIQINFNEHFAIAGAELKVYLLEKSRVVFQVRADNERNYHIFYQICASRSHPLLSDLNLAKMKCFIVGDWCSYYYTSQGDSGEVVGIDDAKDFLETVAAFDLLCIPAEVQKSIFRLFAGLLLFGNIGFVSKNDEYAEINVSSSEQFFL</sequence>
<keyword evidence="10" id="KW-1185">Reference proteome</keyword>
<dbReference type="FunFam" id="1.10.10.820:FF:000001">
    <property type="entry name" value="Myosin heavy chain"/>
    <property type="match status" value="1"/>
</dbReference>
<dbReference type="GO" id="GO:0016459">
    <property type="term" value="C:myosin complex"/>
    <property type="evidence" value="ECO:0007669"/>
    <property type="project" value="UniProtKB-KW"/>
</dbReference>
<dbReference type="PROSITE" id="PS51456">
    <property type="entry name" value="MYOSIN_MOTOR"/>
    <property type="match status" value="1"/>
</dbReference>
<evidence type="ECO:0000256" key="7">
    <source>
        <dbReference type="PROSITE-ProRule" id="PRU00782"/>
    </source>
</evidence>
<dbReference type="GO" id="GO:0005524">
    <property type="term" value="F:ATP binding"/>
    <property type="evidence" value="ECO:0007669"/>
    <property type="project" value="UniProtKB-UniRule"/>
</dbReference>
<dbReference type="GO" id="GO:0007015">
    <property type="term" value="P:actin filament organization"/>
    <property type="evidence" value="ECO:0007669"/>
    <property type="project" value="TreeGrafter"/>
</dbReference>
<dbReference type="Proteomes" id="UP000271098">
    <property type="component" value="Unassembled WGS sequence"/>
</dbReference>
<dbReference type="Pfam" id="PF00063">
    <property type="entry name" value="Myosin_head"/>
    <property type="match status" value="1"/>
</dbReference>
<keyword evidence="2 7" id="KW-0547">Nucleotide-binding</keyword>
<proteinExistence type="inferred from homology"/>
<evidence type="ECO:0000256" key="6">
    <source>
        <dbReference type="ARBA" id="ARBA00023203"/>
    </source>
</evidence>
<dbReference type="AlphaFoldDB" id="A0A183D2P1"/>
<comment type="similarity">
    <text evidence="1 7">Belongs to the TRAFAC class myosin-kinesin ATPase superfamily. Myosin family.</text>
</comment>
<dbReference type="WBParaSite" id="GPUH_0000298701-mRNA-1">
    <property type="protein sequence ID" value="GPUH_0000298701-mRNA-1"/>
    <property type="gene ID" value="GPUH_0000298701"/>
</dbReference>
<dbReference type="OrthoDB" id="6108017at2759"/>
<dbReference type="PRINTS" id="PR00193">
    <property type="entry name" value="MYOSINHEAVY"/>
</dbReference>
<accession>A0A183D2P1</accession>
<dbReference type="SMART" id="SM00242">
    <property type="entry name" value="MYSc"/>
    <property type="match status" value="1"/>
</dbReference>
<dbReference type="GO" id="GO:0000146">
    <property type="term" value="F:microfilament motor activity"/>
    <property type="evidence" value="ECO:0007669"/>
    <property type="project" value="TreeGrafter"/>
</dbReference>
<evidence type="ECO:0000256" key="3">
    <source>
        <dbReference type="ARBA" id="ARBA00022840"/>
    </source>
</evidence>
<organism evidence="11">
    <name type="scientific">Gongylonema pulchrum</name>
    <dbReference type="NCBI Taxonomy" id="637853"/>
    <lineage>
        <taxon>Eukaryota</taxon>
        <taxon>Metazoa</taxon>
        <taxon>Ecdysozoa</taxon>
        <taxon>Nematoda</taxon>
        <taxon>Chromadorea</taxon>
        <taxon>Rhabditida</taxon>
        <taxon>Spirurina</taxon>
        <taxon>Spiruromorpha</taxon>
        <taxon>Spiruroidea</taxon>
        <taxon>Gongylonematidae</taxon>
        <taxon>Gongylonema</taxon>
    </lineage>
</organism>
<evidence type="ECO:0000259" key="8">
    <source>
        <dbReference type="PROSITE" id="PS51456"/>
    </source>
</evidence>
<keyword evidence="6 7" id="KW-0009">Actin-binding</keyword>
<name>A0A183D2P1_9BILA</name>
<protein>
    <submittedName>
        <fullName evidence="11">Myosin motor domain-containing protein</fullName>
    </submittedName>
</protein>
<dbReference type="Gene3D" id="3.40.850.10">
    <property type="entry name" value="Kinesin motor domain"/>
    <property type="match status" value="1"/>
</dbReference>
<dbReference type="GO" id="GO:0005737">
    <property type="term" value="C:cytoplasm"/>
    <property type="evidence" value="ECO:0007669"/>
    <property type="project" value="TreeGrafter"/>
</dbReference>
<dbReference type="InterPro" id="IPR001609">
    <property type="entry name" value="Myosin_head_motor_dom-like"/>
</dbReference>
<feature type="domain" description="Myosin motor" evidence="8">
    <location>
        <begin position="34"/>
        <end position="342"/>
    </location>
</feature>
<evidence type="ECO:0000313" key="11">
    <source>
        <dbReference type="WBParaSite" id="GPUH_0000298701-mRNA-1"/>
    </source>
</evidence>
<keyword evidence="5 7" id="KW-0505">Motor protein</keyword>
<keyword evidence="3 7" id="KW-0067">ATP-binding</keyword>
<evidence type="ECO:0000313" key="10">
    <source>
        <dbReference type="Proteomes" id="UP000271098"/>
    </source>
</evidence>
<dbReference type="EMBL" id="UYRT01004785">
    <property type="protein sequence ID" value="VDK37250.1"/>
    <property type="molecule type" value="Genomic_DNA"/>
</dbReference>
<reference evidence="9 10" key="2">
    <citation type="submission" date="2018-11" db="EMBL/GenBank/DDBJ databases">
        <authorList>
            <consortium name="Pathogen Informatics"/>
        </authorList>
    </citation>
    <scope>NUCLEOTIDE SEQUENCE [LARGE SCALE GENOMIC DNA]</scope>
</reference>
<evidence type="ECO:0000256" key="5">
    <source>
        <dbReference type="ARBA" id="ARBA00023175"/>
    </source>
</evidence>
<gene>
    <name evidence="9" type="ORF">GPUH_LOCUS2980</name>
</gene>
<dbReference type="GO" id="GO:0016020">
    <property type="term" value="C:membrane"/>
    <property type="evidence" value="ECO:0007669"/>
    <property type="project" value="TreeGrafter"/>
</dbReference>
<dbReference type="GO" id="GO:0051015">
    <property type="term" value="F:actin filament binding"/>
    <property type="evidence" value="ECO:0007669"/>
    <property type="project" value="TreeGrafter"/>
</dbReference>
<evidence type="ECO:0000256" key="2">
    <source>
        <dbReference type="ARBA" id="ARBA00022741"/>
    </source>
</evidence>
<dbReference type="SUPFAM" id="SSF52540">
    <property type="entry name" value="P-loop containing nucleoside triphosphate hydrolases"/>
    <property type="match status" value="1"/>
</dbReference>